<feature type="transmembrane region" description="Helical" evidence="8">
    <location>
        <begin position="169"/>
        <end position="188"/>
    </location>
</feature>
<organism evidence="9 10">
    <name type="scientific">Saccharothrix australiensis</name>
    <dbReference type="NCBI Taxonomy" id="2072"/>
    <lineage>
        <taxon>Bacteria</taxon>
        <taxon>Bacillati</taxon>
        <taxon>Actinomycetota</taxon>
        <taxon>Actinomycetes</taxon>
        <taxon>Pseudonocardiales</taxon>
        <taxon>Pseudonocardiaceae</taxon>
        <taxon>Saccharothrix</taxon>
    </lineage>
</organism>
<evidence type="ECO:0000313" key="9">
    <source>
        <dbReference type="EMBL" id="RKT57147.1"/>
    </source>
</evidence>
<evidence type="ECO:0000256" key="3">
    <source>
        <dbReference type="ARBA" id="ARBA00022475"/>
    </source>
</evidence>
<dbReference type="InterPro" id="IPR051907">
    <property type="entry name" value="DoxX-like_oxidoreductase"/>
</dbReference>
<comment type="caution">
    <text evidence="9">The sequence shown here is derived from an EMBL/GenBank/DDBJ whole genome shotgun (WGS) entry which is preliminary data.</text>
</comment>
<gene>
    <name evidence="9" type="ORF">C8E97_5863</name>
</gene>
<evidence type="ECO:0000313" key="10">
    <source>
        <dbReference type="Proteomes" id="UP000282084"/>
    </source>
</evidence>
<keyword evidence="5 8" id="KW-1133">Transmembrane helix</keyword>
<feature type="transmembrane region" description="Helical" evidence="8">
    <location>
        <begin position="209"/>
        <end position="228"/>
    </location>
</feature>
<dbReference type="EMBL" id="RBXO01000001">
    <property type="protein sequence ID" value="RKT57147.1"/>
    <property type="molecule type" value="Genomic_DNA"/>
</dbReference>
<evidence type="ECO:0000256" key="5">
    <source>
        <dbReference type="ARBA" id="ARBA00022989"/>
    </source>
</evidence>
<reference evidence="9 10" key="1">
    <citation type="submission" date="2018-10" db="EMBL/GenBank/DDBJ databases">
        <title>Sequencing the genomes of 1000 actinobacteria strains.</title>
        <authorList>
            <person name="Klenk H.-P."/>
        </authorList>
    </citation>
    <scope>NUCLEOTIDE SEQUENCE [LARGE SCALE GENOMIC DNA]</scope>
    <source>
        <strain evidence="9 10">DSM 43800</strain>
    </source>
</reference>
<feature type="region of interest" description="Disordered" evidence="7">
    <location>
        <begin position="52"/>
        <end position="81"/>
    </location>
</feature>
<feature type="region of interest" description="Disordered" evidence="7">
    <location>
        <begin position="1"/>
        <end position="38"/>
    </location>
</feature>
<dbReference type="GO" id="GO:0005886">
    <property type="term" value="C:plasma membrane"/>
    <property type="evidence" value="ECO:0007669"/>
    <property type="project" value="UniProtKB-SubCell"/>
</dbReference>
<keyword evidence="3" id="KW-1003">Cell membrane</keyword>
<dbReference type="RefSeq" id="WP_170212025.1">
    <property type="nucleotide sequence ID" value="NZ_RBXO01000001.1"/>
</dbReference>
<evidence type="ECO:0000256" key="6">
    <source>
        <dbReference type="ARBA" id="ARBA00023136"/>
    </source>
</evidence>
<evidence type="ECO:0000256" key="1">
    <source>
        <dbReference type="ARBA" id="ARBA00004651"/>
    </source>
</evidence>
<dbReference type="InterPro" id="IPR032808">
    <property type="entry name" value="DoxX"/>
</dbReference>
<comment type="similarity">
    <text evidence="2">Belongs to the DoxX family.</text>
</comment>
<dbReference type="Proteomes" id="UP000282084">
    <property type="component" value="Unassembled WGS sequence"/>
</dbReference>
<evidence type="ECO:0000256" key="7">
    <source>
        <dbReference type="SAM" id="MobiDB-lite"/>
    </source>
</evidence>
<keyword evidence="10" id="KW-1185">Reference proteome</keyword>
<evidence type="ECO:0000256" key="8">
    <source>
        <dbReference type="SAM" id="Phobius"/>
    </source>
</evidence>
<feature type="transmembrane region" description="Helical" evidence="8">
    <location>
        <begin position="145"/>
        <end position="163"/>
    </location>
</feature>
<proteinExistence type="inferred from homology"/>
<sequence>MATHDDGPRSSGGYSDDGFYSTSTSGAGGGAHHFDDGTRAFGGDTSRFDKDTSTFDTSGYTPVDDFAPGARGGPYDEAAHYDEDDRRKPFGWTGSADLGLLVLRLALGGAFLGHGAQKVFGVLGGPGIDGFARTLADLGYREERILAWVTGLTELVGGGLLVLGLFTPLAAAGILGVMANVIAFRYGGQLFPPDGLRRFLNPNGVEQEVAYAAMAFALVFAGPGRAAIDYNRGWFRHPLLTGILCFLLAAGATAVTLLVFRD</sequence>
<dbReference type="Pfam" id="PF07681">
    <property type="entry name" value="DoxX"/>
    <property type="match status" value="1"/>
</dbReference>
<feature type="transmembrane region" description="Helical" evidence="8">
    <location>
        <begin position="240"/>
        <end position="260"/>
    </location>
</feature>
<feature type="compositionally biased region" description="Low complexity" evidence="7">
    <location>
        <begin position="11"/>
        <end position="25"/>
    </location>
</feature>
<protein>
    <submittedName>
        <fullName evidence="9">Putative oxidoreductase</fullName>
    </submittedName>
</protein>
<comment type="subcellular location">
    <subcellularLocation>
        <location evidence="1">Cell membrane</location>
        <topology evidence="1">Multi-pass membrane protein</topology>
    </subcellularLocation>
</comment>
<dbReference type="AlphaFoldDB" id="A0A495W7Q2"/>
<keyword evidence="6 8" id="KW-0472">Membrane</keyword>
<dbReference type="PANTHER" id="PTHR33452">
    <property type="entry name" value="OXIDOREDUCTASE CATD-RELATED"/>
    <property type="match status" value="1"/>
</dbReference>
<evidence type="ECO:0000256" key="4">
    <source>
        <dbReference type="ARBA" id="ARBA00022692"/>
    </source>
</evidence>
<keyword evidence="4 8" id="KW-0812">Transmembrane</keyword>
<evidence type="ECO:0000256" key="2">
    <source>
        <dbReference type="ARBA" id="ARBA00006679"/>
    </source>
</evidence>
<name>A0A495W7Q2_9PSEU</name>
<dbReference type="PANTHER" id="PTHR33452:SF1">
    <property type="entry name" value="INNER MEMBRANE PROTEIN YPHA-RELATED"/>
    <property type="match status" value="1"/>
</dbReference>
<accession>A0A495W7Q2</accession>